<dbReference type="Pfam" id="PF14255">
    <property type="entry name" value="Zn_ribbon_21"/>
    <property type="match status" value="1"/>
</dbReference>
<evidence type="ECO:0000313" key="1">
    <source>
        <dbReference type="EMBL" id="AWB67340.1"/>
    </source>
</evidence>
<dbReference type="EMBL" id="CP026604">
    <property type="protein sequence ID" value="AWB67340.1"/>
    <property type="molecule type" value="Genomic_DNA"/>
</dbReference>
<dbReference type="Proteomes" id="UP000244441">
    <property type="component" value="Chromosome"/>
</dbReference>
<gene>
    <name evidence="1" type="ORF">C2869_13210</name>
</gene>
<sequence>MGIADRSISCPHCGHHIHLLVDASNGDQEYYEDCPACCNAIHVNFHLDEINNQLELQVSDDQMS</sequence>
<evidence type="ECO:0000313" key="2">
    <source>
        <dbReference type="Proteomes" id="UP000244441"/>
    </source>
</evidence>
<accession>A0A2S0VTB0</accession>
<keyword evidence="2" id="KW-1185">Reference proteome</keyword>
<dbReference type="AlphaFoldDB" id="A0A2S0VTB0"/>
<dbReference type="RefSeq" id="WP_108603387.1">
    <property type="nucleotide sequence ID" value="NZ_CP026604.1"/>
</dbReference>
<dbReference type="InterPro" id="IPR017143">
    <property type="entry name" value="UCP037225"/>
</dbReference>
<organism evidence="1 2">
    <name type="scientific">Saccharobesus litoralis</name>
    <dbReference type="NCBI Taxonomy" id="2172099"/>
    <lineage>
        <taxon>Bacteria</taxon>
        <taxon>Pseudomonadati</taxon>
        <taxon>Pseudomonadota</taxon>
        <taxon>Gammaproteobacteria</taxon>
        <taxon>Alteromonadales</taxon>
        <taxon>Alteromonadaceae</taxon>
        <taxon>Saccharobesus</taxon>
    </lineage>
</organism>
<dbReference type="InterPro" id="IPR025990">
    <property type="entry name" value="zinc_ribbon_bacterial"/>
</dbReference>
<protein>
    <submittedName>
        <fullName evidence="1">CPXCG motif-containing cysteine-rich protein</fullName>
    </submittedName>
</protein>
<proteinExistence type="predicted"/>
<name>A0A2S0VTB0_9ALTE</name>
<dbReference type="OrthoDB" id="9814566at2"/>
<reference evidence="1 2" key="1">
    <citation type="submission" date="2018-01" db="EMBL/GenBank/DDBJ databases">
        <title>Genome sequence of a Cantenovulum-like bacteria.</title>
        <authorList>
            <person name="Tan W.R."/>
            <person name="Lau N.-S."/>
            <person name="Go F."/>
            <person name="Amirul A.-A.A."/>
        </authorList>
    </citation>
    <scope>NUCLEOTIDE SEQUENCE [LARGE SCALE GENOMIC DNA]</scope>
    <source>
        <strain evidence="1 2">CCB-QB4</strain>
    </source>
</reference>
<dbReference type="KEGG" id="cate:C2869_13210"/>
<dbReference type="PIRSF" id="PIRSF037225">
    <property type="entry name" value="UCP037225"/>
    <property type="match status" value="1"/>
</dbReference>